<comment type="caution">
    <text evidence="2">The sequence shown here is derived from an EMBL/GenBank/DDBJ whole genome shotgun (WGS) entry which is preliminary data.</text>
</comment>
<dbReference type="InterPro" id="IPR026939">
    <property type="entry name" value="ZNF706/At2g23090_sf"/>
</dbReference>
<dbReference type="SUPFAM" id="SSF118359">
    <property type="entry name" value="Expressed protein At2g23090/F21P24.15"/>
    <property type="match status" value="1"/>
</dbReference>
<reference evidence="2 3" key="1">
    <citation type="journal article" date="2020" name="Nat. Food">
        <title>A phased Vanilla planifolia genome enables genetic improvement of flavour and production.</title>
        <authorList>
            <person name="Hasing T."/>
            <person name="Tang H."/>
            <person name="Brym M."/>
            <person name="Khazi F."/>
            <person name="Huang T."/>
            <person name="Chambers A.H."/>
        </authorList>
    </citation>
    <scope>NUCLEOTIDE SEQUENCE [LARGE SCALE GENOMIC DNA]</scope>
    <source>
        <tissue evidence="2">Leaf</tissue>
    </source>
</reference>
<evidence type="ECO:0000313" key="2">
    <source>
        <dbReference type="EMBL" id="KAG0477322.1"/>
    </source>
</evidence>
<feature type="compositionally biased region" description="Basic and acidic residues" evidence="1">
    <location>
        <begin position="22"/>
        <end position="32"/>
    </location>
</feature>
<accession>A0A835UX62</accession>
<proteinExistence type="predicted"/>
<organism evidence="2 3">
    <name type="scientific">Vanilla planifolia</name>
    <name type="common">Vanilla</name>
    <dbReference type="NCBI Taxonomy" id="51239"/>
    <lineage>
        <taxon>Eukaryota</taxon>
        <taxon>Viridiplantae</taxon>
        <taxon>Streptophyta</taxon>
        <taxon>Embryophyta</taxon>
        <taxon>Tracheophyta</taxon>
        <taxon>Spermatophyta</taxon>
        <taxon>Magnoliopsida</taxon>
        <taxon>Liliopsida</taxon>
        <taxon>Asparagales</taxon>
        <taxon>Orchidaceae</taxon>
        <taxon>Vanilloideae</taxon>
        <taxon>Vanilleae</taxon>
        <taxon>Vanilla</taxon>
    </lineage>
</organism>
<keyword evidence="3" id="KW-1185">Reference proteome</keyword>
<dbReference type="AlphaFoldDB" id="A0A835UX62"/>
<dbReference type="Proteomes" id="UP000636800">
    <property type="component" value="Chromosome 6"/>
</dbReference>
<evidence type="ECO:0000313" key="3">
    <source>
        <dbReference type="Proteomes" id="UP000636800"/>
    </source>
</evidence>
<name>A0A835UX62_VANPL</name>
<sequence>MPVFYWSMLNIIGSCSTDRSEAKVGDRREKIGDGGGNGQKSKTAHERNMEKMKAPRVSFMIPFILTNSFVDAPFSGSQLETNKKAMNIQESLEMKLLMKVTDLLKKKKPIIL</sequence>
<feature type="region of interest" description="Disordered" evidence="1">
    <location>
        <begin position="22"/>
        <end position="48"/>
    </location>
</feature>
<dbReference type="Gene3D" id="4.10.1050.10">
    <property type="entry name" value="At2g23090-like"/>
    <property type="match status" value="1"/>
</dbReference>
<dbReference type="EMBL" id="JADCNL010000006">
    <property type="protein sequence ID" value="KAG0477322.1"/>
    <property type="molecule type" value="Genomic_DNA"/>
</dbReference>
<protein>
    <submittedName>
        <fullName evidence="2">Uncharacterized protein</fullName>
    </submittedName>
</protein>
<evidence type="ECO:0000256" key="1">
    <source>
        <dbReference type="SAM" id="MobiDB-lite"/>
    </source>
</evidence>
<dbReference type="OrthoDB" id="1841988at2759"/>
<gene>
    <name evidence="2" type="ORF">HPP92_014163</name>
</gene>